<comment type="caution">
    <text evidence="1">The sequence shown here is derived from an EMBL/GenBank/DDBJ whole genome shotgun (WGS) entry which is preliminary data.</text>
</comment>
<reference evidence="1" key="2">
    <citation type="journal article" date="2020" name="Nat. Commun.">
        <title>Large-scale genome sequencing of mycorrhizal fungi provides insights into the early evolution of symbiotic traits.</title>
        <authorList>
            <person name="Miyauchi S."/>
            <person name="Kiss E."/>
            <person name="Kuo A."/>
            <person name="Drula E."/>
            <person name="Kohler A."/>
            <person name="Sanchez-Garcia M."/>
            <person name="Morin E."/>
            <person name="Andreopoulos B."/>
            <person name="Barry K.W."/>
            <person name="Bonito G."/>
            <person name="Buee M."/>
            <person name="Carver A."/>
            <person name="Chen C."/>
            <person name="Cichocki N."/>
            <person name="Clum A."/>
            <person name="Culley D."/>
            <person name="Crous P.W."/>
            <person name="Fauchery L."/>
            <person name="Girlanda M."/>
            <person name="Hayes R.D."/>
            <person name="Keri Z."/>
            <person name="LaButti K."/>
            <person name="Lipzen A."/>
            <person name="Lombard V."/>
            <person name="Magnuson J."/>
            <person name="Maillard F."/>
            <person name="Murat C."/>
            <person name="Nolan M."/>
            <person name="Ohm R.A."/>
            <person name="Pangilinan J."/>
            <person name="Pereira M.F."/>
            <person name="Perotto S."/>
            <person name="Peter M."/>
            <person name="Pfister S."/>
            <person name="Riley R."/>
            <person name="Sitrit Y."/>
            <person name="Stielow J.B."/>
            <person name="Szollosi G."/>
            <person name="Zifcakova L."/>
            <person name="Stursova M."/>
            <person name="Spatafora J.W."/>
            <person name="Tedersoo L."/>
            <person name="Vaario L.M."/>
            <person name="Yamada A."/>
            <person name="Yan M."/>
            <person name="Wang P."/>
            <person name="Xu J."/>
            <person name="Bruns T."/>
            <person name="Baldrian P."/>
            <person name="Vilgalys R."/>
            <person name="Dunand C."/>
            <person name="Henrissat B."/>
            <person name="Grigoriev I.V."/>
            <person name="Hibbett D."/>
            <person name="Nagy L.G."/>
            <person name="Martin F.M."/>
        </authorList>
    </citation>
    <scope>NUCLEOTIDE SEQUENCE</scope>
    <source>
        <strain evidence="1">P2</strain>
    </source>
</reference>
<evidence type="ECO:0000313" key="2">
    <source>
        <dbReference type="Proteomes" id="UP000886501"/>
    </source>
</evidence>
<sequence>MYQRGPRWHPALPASASTGLHPSRLRARLKENPTRCLVCYKIVLDIEPHYDIKHVPSVHHLGGWRYHETVSRAEDRTCICPRCPEKHRLSDTFQERAESCTDEHFENTPYLMRWSFPVEPFCTPPVLPLKNRVRIDRGRSFLVDPHFLNPPDRRMRHKKKAGTQLPPPRRIRCTRCEVVTTEFTAHWSKYHVGVVREEIPNRGVVVELSRMPSGFFHCPFCLNHQIRDSRLVKEHLLTCIANRVPSDTPALAPTDLPKEAAERVQEPAPERPGPAQVSTSWAEPPYTQRERSSPEVEAVGGSDDEIEDYL</sequence>
<name>A0ACB6YYD0_THEGA</name>
<dbReference type="EMBL" id="MU118455">
    <property type="protein sequence ID" value="KAF9642470.1"/>
    <property type="molecule type" value="Genomic_DNA"/>
</dbReference>
<proteinExistence type="predicted"/>
<organism evidence="1 2">
    <name type="scientific">Thelephora ganbajun</name>
    <name type="common">Ganba fungus</name>
    <dbReference type="NCBI Taxonomy" id="370292"/>
    <lineage>
        <taxon>Eukaryota</taxon>
        <taxon>Fungi</taxon>
        <taxon>Dikarya</taxon>
        <taxon>Basidiomycota</taxon>
        <taxon>Agaricomycotina</taxon>
        <taxon>Agaricomycetes</taxon>
        <taxon>Thelephorales</taxon>
        <taxon>Thelephoraceae</taxon>
        <taxon>Thelephora</taxon>
    </lineage>
</organism>
<keyword evidence="2" id="KW-1185">Reference proteome</keyword>
<protein>
    <submittedName>
        <fullName evidence="1">Uncharacterized protein</fullName>
    </submittedName>
</protein>
<reference evidence="1" key="1">
    <citation type="submission" date="2019-10" db="EMBL/GenBank/DDBJ databases">
        <authorList>
            <consortium name="DOE Joint Genome Institute"/>
            <person name="Kuo A."/>
            <person name="Miyauchi S."/>
            <person name="Kiss E."/>
            <person name="Drula E."/>
            <person name="Kohler A."/>
            <person name="Sanchez-Garcia M."/>
            <person name="Andreopoulos B."/>
            <person name="Barry K.W."/>
            <person name="Bonito G."/>
            <person name="Buee M."/>
            <person name="Carver A."/>
            <person name="Chen C."/>
            <person name="Cichocki N."/>
            <person name="Clum A."/>
            <person name="Culley D."/>
            <person name="Crous P.W."/>
            <person name="Fauchery L."/>
            <person name="Girlanda M."/>
            <person name="Hayes R."/>
            <person name="Keri Z."/>
            <person name="Labutti K."/>
            <person name="Lipzen A."/>
            <person name="Lombard V."/>
            <person name="Magnuson J."/>
            <person name="Maillard F."/>
            <person name="Morin E."/>
            <person name="Murat C."/>
            <person name="Nolan M."/>
            <person name="Ohm R."/>
            <person name="Pangilinan J."/>
            <person name="Pereira M."/>
            <person name="Perotto S."/>
            <person name="Peter M."/>
            <person name="Riley R."/>
            <person name="Sitrit Y."/>
            <person name="Stielow B."/>
            <person name="Szollosi G."/>
            <person name="Zifcakova L."/>
            <person name="Stursova M."/>
            <person name="Spatafora J.W."/>
            <person name="Tedersoo L."/>
            <person name="Vaario L.-M."/>
            <person name="Yamada A."/>
            <person name="Yan M."/>
            <person name="Wang P."/>
            <person name="Xu J."/>
            <person name="Bruns T."/>
            <person name="Baldrian P."/>
            <person name="Vilgalys R."/>
            <person name="Henrissat B."/>
            <person name="Grigoriev I.V."/>
            <person name="Hibbett D."/>
            <person name="Nagy L.G."/>
            <person name="Martin F.M."/>
        </authorList>
    </citation>
    <scope>NUCLEOTIDE SEQUENCE</scope>
    <source>
        <strain evidence="1">P2</strain>
    </source>
</reference>
<dbReference type="Proteomes" id="UP000886501">
    <property type="component" value="Unassembled WGS sequence"/>
</dbReference>
<gene>
    <name evidence="1" type="ORF">BDM02DRAFT_3193166</name>
</gene>
<accession>A0ACB6YYD0</accession>
<evidence type="ECO:0000313" key="1">
    <source>
        <dbReference type="EMBL" id="KAF9642470.1"/>
    </source>
</evidence>